<feature type="transmembrane region" description="Helical" evidence="6">
    <location>
        <begin position="41"/>
        <end position="59"/>
    </location>
</feature>
<feature type="transmembrane region" description="Helical" evidence="6">
    <location>
        <begin position="203"/>
        <end position="220"/>
    </location>
</feature>
<proteinExistence type="predicted"/>
<keyword evidence="5 6" id="KW-0472">Membrane</keyword>
<evidence type="ECO:0000256" key="1">
    <source>
        <dbReference type="ARBA" id="ARBA00004651"/>
    </source>
</evidence>
<keyword evidence="2" id="KW-1003">Cell membrane</keyword>
<keyword evidence="4 6" id="KW-1133">Transmembrane helix</keyword>
<sequence>MFGALRRGPVPPRYLVGHPMTTPAAELAPPRPAARHGIAENLLALATGTLIAAIGLYLIKTSGAVTGGTAGLVLLLTHLVPWQFGMIFALVNLPFAVLAWKRKGPRFVASSVLAIVLLSTFSLFQPRLLPLDGANPVYAALVGNLAAGIGLLIVLRHHSSLGGFNVVALVCQERFGWRVGYVLLALDAAVVVLSAFIAPLHTVALSAAGVAILNLVLVINHRPGRYPEAL</sequence>
<evidence type="ECO:0000256" key="5">
    <source>
        <dbReference type="ARBA" id="ARBA00023136"/>
    </source>
</evidence>
<evidence type="ECO:0000256" key="6">
    <source>
        <dbReference type="SAM" id="Phobius"/>
    </source>
</evidence>
<accession>A0ABW3YGI2</accession>
<dbReference type="Proteomes" id="UP001597260">
    <property type="component" value="Unassembled WGS sequence"/>
</dbReference>
<dbReference type="EMBL" id="JBHTMP010000034">
    <property type="protein sequence ID" value="MFD1323607.1"/>
    <property type="molecule type" value="Genomic_DNA"/>
</dbReference>
<name>A0ABW3YGI2_9ACTN</name>
<feature type="transmembrane region" description="Helical" evidence="6">
    <location>
        <begin position="137"/>
        <end position="155"/>
    </location>
</feature>
<evidence type="ECO:0000256" key="3">
    <source>
        <dbReference type="ARBA" id="ARBA00022692"/>
    </source>
</evidence>
<evidence type="ECO:0000256" key="4">
    <source>
        <dbReference type="ARBA" id="ARBA00022989"/>
    </source>
</evidence>
<evidence type="ECO:0000313" key="7">
    <source>
        <dbReference type="EMBL" id="MFD1323607.1"/>
    </source>
</evidence>
<evidence type="ECO:0000313" key="8">
    <source>
        <dbReference type="Proteomes" id="UP001597260"/>
    </source>
</evidence>
<feature type="transmembrane region" description="Helical" evidence="6">
    <location>
        <begin position="79"/>
        <end position="100"/>
    </location>
</feature>
<keyword evidence="3 6" id="KW-0812">Transmembrane</keyword>
<organism evidence="7 8">
    <name type="scientific">Micromonospora sonneratiae</name>
    <dbReference type="NCBI Taxonomy" id="1184706"/>
    <lineage>
        <taxon>Bacteria</taxon>
        <taxon>Bacillati</taxon>
        <taxon>Actinomycetota</taxon>
        <taxon>Actinomycetes</taxon>
        <taxon>Micromonosporales</taxon>
        <taxon>Micromonosporaceae</taxon>
        <taxon>Micromonospora</taxon>
    </lineage>
</organism>
<feature type="transmembrane region" description="Helical" evidence="6">
    <location>
        <begin position="175"/>
        <end position="197"/>
    </location>
</feature>
<gene>
    <name evidence="7" type="ORF">ACFQ4H_21200</name>
</gene>
<dbReference type="PANTHER" id="PTHR33545:SF5">
    <property type="entry name" value="UPF0750 MEMBRANE PROTEIN YITT"/>
    <property type="match status" value="1"/>
</dbReference>
<comment type="caution">
    <text evidence="7">The sequence shown here is derived from an EMBL/GenBank/DDBJ whole genome shotgun (WGS) entry which is preliminary data.</text>
</comment>
<comment type="subcellular location">
    <subcellularLocation>
        <location evidence="1">Cell membrane</location>
        <topology evidence="1">Multi-pass membrane protein</topology>
    </subcellularLocation>
</comment>
<dbReference type="Pfam" id="PF02588">
    <property type="entry name" value="YitT_membrane"/>
    <property type="match status" value="1"/>
</dbReference>
<feature type="transmembrane region" description="Helical" evidence="6">
    <location>
        <begin position="107"/>
        <end position="125"/>
    </location>
</feature>
<keyword evidence="8" id="KW-1185">Reference proteome</keyword>
<dbReference type="RefSeq" id="WP_377572912.1">
    <property type="nucleotide sequence ID" value="NZ_JBHTMP010000034.1"/>
</dbReference>
<dbReference type="PANTHER" id="PTHR33545">
    <property type="entry name" value="UPF0750 MEMBRANE PROTEIN YITT-RELATED"/>
    <property type="match status" value="1"/>
</dbReference>
<reference evidence="8" key="1">
    <citation type="journal article" date="2019" name="Int. J. Syst. Evol. Microbiol.">
        <title>The Global Catalogue of Microorganisms (GCM) 10K type strain sequencing project: providing services to taxonomists for standard genome sequencing and annotation.</title>
        <authorList>
            <consortium name="The Broad Institute Genomics Platform"/>
            <consortium name="The Broad Institute Genome Sequencing Center for Infectious Disease"/>
            <person name="Wu L."/>
            <person name="Ma J."/>
        </authorList>
    </citation>
    <scope>NUCLEOTIDE SEQUENCE [LARGE SCALE GENOMIC DNA]</scope>
    <source>
        <strain evidence="8">JCM 31037</strain>
    </source>
</reference>
<dbReference type="InterPro" id="IPR051461">
    <property type="entry name" value="UPF0750_membrane"/>
</dbReference>
<protein>
    <submittedName>
        <fullName evidence="7">YitT family protein</fullName>
    </submittedName>
</protein>
<evidence type="ECO:0000256" key="2">
    <source>
        <dbReference type="ARBA" id="ARBA00022475"/>
    </source>
</evidence>
<dbReference type="InterPro" id="IPR003740">
    <property type="entry name" value="YitT"/>
</dbReference>